<dbReference type="PANTHER" id="PTHR30627">
    <property type="entry name" value="PEPTIDOGLYCAN D,D-TRANSPEPTIDASE"/>
    <property type="match status" value="1"/>
</dbReference>
<dbReference type="CDD" id="cd06575">
    <property type="entry name" value="PASTA_Pbp2x-like_2"/>
    <property type="match status" value="1"/>
</dbReference>
<dbReference type="GO" id="GO:0071555">
    <property type="term" value="P:cell wall organization"/>
    <property type="evidence" value="ECO:0007669"/>
    <property type="project" value="TreeGrafter"/>
</dbReference>
<dbReference type="Gene3D" id="3.30.450.330">
    <property type="match status" value="1"/>
</dbReference>
<evidence type="ECO:0000256" key="2">
    <source>
        <dbReference type="ARBA" id="ARBA00022645"/>
    </source>
</evidence>
<dbReference type="PANTHER" id="PTHR30627:SF1">
    <property type="entry name" value="PEPTIDOGLYCAN D,D-TRANSPEPTIDASE FTSI"/>
    <property type="match status" value="1"/>
</dbReference>
<dbReference type="GO" id="GO:0005886">
    <property type="term" value="C:plasma membrane"/>
    <property type="evidence" value="ECO:0007669"/>
    <property type="project" value="TreeGrafter"/>
</dbReference>
<keyword evidence="6" id="KW-0132">Cell division</keyword>
<name>A0A4R1KQU6_9FLAO</name>
<keyword evidence="2" id="KW-0645">Protease</keyword>
<keyword evidence="3 4" id="KW-0472">Membrane</keyword>
<dbReference type="GO" id="GO:0004180">
    <property type="term" value="F:carboxypeptidase activity"/>
    <property type="evidence" value="ECO:0007669"/>
    <property type="project" value="UniProtKB-KW"/>
</dbReference>
<dbReference type="InterPro" id="IPR036138">
    <property type="entry name" value="PBP_dimer_sf"/>
</dbReference>
<evidence type="ECO:0000313" key="6">
    <source>
        <dbReference type="EMBL" id="TCK67398.1"/>
    </source>
</evidence>
<gene>
    <name evidence="6" type="ORF">DFQ05_1173</name>
</gene>
<keyword evidence="7" id="KW-1185">Reference proteome</keyword>
<dbReference type="SUPFAM" id="SSF56601">
    <property type="entry name" value="beta-lactamase/transpeptidase-like"/>
    <property type="match status" value="1"/>
</dbReference>
<dbReference type="InterPro" id="IPR005543">
    <property type="entry name" value="PASTA_dom"/>
</dbReference>
<evidence type="ECO:0000256" key="3">
    <source>
        <dbReference type="ARBA" id="ARBA00023136"/>
    </source>
</evidence>
<dbReference type="InterPro" id="IPR050515">
    <property type="entry name" value="Beta-lactam/transpept"/>
</dbReference>
<dbReference type="EMBL" id="SMGI01000002">
    <property type="protein sequence ID" value="TCK67398.1"/>
    <property type="molecule type" value="Genomic_DNA"/>
</dbReference>
<dbReference type="AlphaFoldDB" id="A0A4R1KQU6"/>
<dbReference type="SUPFAM" id="SSF54184">
    <property type="entry name" value="Penicillin-binding protein 2x (pbp-2x), c-terminal domain"/>
    <property type="match status" value="1"/>
</dbReference>
<reference evidence="6 7" key="1">
    <citation type="journal article" date="2015" name="Stand. Genomic Sci.">
        <title>Genomic Encyclopedia of Bacterial and Archaeal Type Strains, Phase III: the genomes of soil and plant-associated and newly described type strains.</title>
        <authorList>
            <person name="Whitman W.B."/>
            <person name="Woyke T."/>
            <person name="Klenk H.P."/>
            <person name="Zhou Y."/>
            <person name="Lilburn T.G."/>
            <person name="Beck B.J."/>
            <person name="De Vos P."/>
            <person name="Vandamme P."/>
            <person name="Eisen J.A."/>
            <person name="Garrity G."/>
            <person name="Hugenholtz P."/>
            <person name="Kyrpides N.C."/>
        </authorList>
    </citation>
    <scope>NUCLEOTIDE SEQUENCE [LARGE SCALE GENOMIC DNA]</scope>
    <source>
        <strain evidence="6 7">CECT 8445</strain>
    </source>
</reference>
<evidence type="ECO:0000259" key="5">
    <source>
        <dbReference type="PROSITE" id="PS51178"/>
    </source>
</evidence>
<dbReference type="Pfam" id="PF03717">
    <property type="entry name" value="PBP_dimer"/>
    <property type="match status" value="1"/>
</dbReference>
<organism evidence="6 7">
    <name type="scientific">Winogradskyella wandonensis</name>
    <dbReference type="NCBI Taxonomy" id="1442586"/>
    <lineage>
        <taxon>Bacteria</taxon>
        <taxon>Pseudomonadati</taxon>
        <taxon>Bacteroidota</taxon>
        <taxon>Flavobacteriia</taxon>
        <taxon>Flavobacteriales</taxon>
        <taxon>Flavobacteriaceae</taxon>
        <taxon>Winogradskyella</taxon>
    </lineage>
</organism>
<keyword evidence="6" id="KW-0131">Cell cycle</keyword>
<dbReference type="Proteomes" id="UP000295714">
    <property type="component" value="Unassembled WGS sequence"/>
</dbReference>
<comment type="subcellular location">
    <subcellularLocation>
        <location evidence="1">Membrane</location>
    </subcellularLocation>
</comment>
<dbReference type="SUPFAM" id="SSF56519">
    <property type="entry name" value="Penicillin binding protein dimerisation domain"/>
    <property type="match status" value="1"/>
</dbReference>
<dbReference type="GO" id="GO:0008658">
    <property type="term" value="F:penicillin binding"/>
    <property type="evidence" value="ECO:0007669"/>
    <property type="project" value="InterPro"/>
</dbReference>
<evidence type="ECO:0000313" key="7">
    <source>
        <dbReference type="Proteomes" id="UP000295714"/>
    </source>
</evidence>
<keyword evidence="2" id="KW-0121">Carboxypeptidase</keyword>
<dbReference type="Pfam" id="PF03793">
    <property type="entry name" value="PASTA"/>
    <property type="match status" value="1"/>
</dbReference>
<feature type="transmembrane region" description="Helical" evidence="4">
    <location>
        <begin position="12"/>
        <end position="36"/>
    </location>
</feature>
<dbReference type="PROSITE" id="PS51178">
    <property type="entry name" value="PASTA"/>
    <property type="match status" value="1"/>
</dbReference>
<evidence type="ECO:0000256" key="1">
    <source>
        <dbReference type="ARBA" id="ARBA00004370"/>
    </source>
</evidence>
<dbReference type="InterPro" id="IPR001460">
    <property type="entry name" value="PCN-bd_Tpept"/>
</dbReference>
<dbReference type="GO" id="GO:0051301">
    <property type="term" value="P:cell division"/>
    <property type="evidence" value="ECO:0007669"/>
    <property type="project" value="UniProtKB-KW"/>
</dbReference>
<keyword evidence="4" id="KW-0812">Transmembrane</keyword>
<dbReference type="Gene3D" id="3.40.710.10">
    <property type="entry name" value="DD-peptidase/beta-lactamase superfamily"/>
    <property type="match status" value="1"/>
</dbReference>
<accession>A0A4R1KQU6</accession>
<feature type="domain" description="PASTA" evidence="5">
    <location>
        <begin position="610"/>
        <end position="670"/>
    </location>
</feature>
<sequence length="670" mass="74925">MATSETNILNRLYFVAGCMFVFALAVVFKLCSIQFIHGDKYRAMAQKRTIKAFEIPANRGNIYSADGSLLAMSIPKYDIAIDAVTSSEKNFKKYIKPLCDSLAAFTGKSSNSFEQKIKKARKTKNQYLLLLRNLSYSDFIRVRNFPLFKLGAVRGGFVYNQTTKREHPMGGIAERSIGYERIDENNYATRVGIDGAFGKDYLRGENGKRLKQKIGNGEWKPLRDANEIEAKDGYDIYTTIDVNIQDIAHHSLLGQLEKYEADHGCVVVMDVKTGEIKAISNLGRGKSGKYYERLNYAVGESHEPGSTFKVMAMMAALEDKVIDTSTVVDTKNGRKMFYGRPINDSGEGHGKISAARALEVSSNIGLATIVDDNYSKTPEKFLKRLRDWKLDQKLGVAIIGEGQPVIPKPGDKIWSRNALPSMAYGYNMQLTPLQTLAFYNAIANNGQLIKPRFLRAVKEFDRPIEIFEKEVLVDKLCSNQTLSKIKEILKNIVVRGTGKKLYSETFSMAGKTGTARTDYANYEEWRKDPKYVSSFAGYFPAENPKYSCIVVIHKPSTEVGFYGADVSGPVFKRIAQKIYTDTPLVEEIQTVEFKNPKVVQDFEKFNSVSNTYKTIMPDLVGMPAMDAVAFLENMEVDVKVKLNGSGVVTAQSISKNIKLKPNQTIVLDAS</sequence>
<dbReference type="Gene3D" id="3.90.1310.10">
    <property type="entry name" value="Penicillin-binding protein 2a (Domain 2)"/>
    <property type="match status" value="1"/>
</dbReference>
<keyword evidence="4" id="KW-1133">Transmembrane helix</keyword>
<keyword evidence="2" id="KW-0378">Hydrolase</keyword>
<protein>
    <submittedName>
        <fullName evidence="6">Cell division protein FtsI (Penicillin-binding protein 3)</fullName>
    </submittedName>
</protein>
<proteinExistence type="predicted"/>
<dbReference type="InterPro" id="IPR012338">
    <property type="entry name" value="Beta-lactam/transpept-like"/>
</dbReference>
<dbReference type="Pfam" id="PF00905">
    <property type="entry name" value="Transpeptidase"/>
    <property type="match status" value="1"/>
</dbReference>
<evidence type="ECO:0000256" key="4">
    <source>
        <dbReference type="SAM" id="Phobius"/>
    </source>
</evidence>
<dbReference type="InterPro" id="IPR005311">
    <property type="entry name" value="PBP_dimer"/>
</dbReference>
<comment type="caution">
    <text evidence="6">The sequence shown here is derived from an EMBL/GenBank/DDBJ whole genome shotgun (WGS) entry which is preliminary data.</text>
</comment>